<feature type="compositionally biased region" description="Basic residues" evidence="1">
    <location>
        <begin position="161"/>
        <end position="175"/>
    </location>
</feature>
<keyword evidence="3" id="KW-1185">Reference proteome</keyword>
<feature type="compositionally biased region" description="Polar residues" evidence="1">
    <location>
        <begin position="176"/>
        <end position="187"/>
    </location>
</feature>
<comment type="caution">
    <text evidence="2">The sequence shown here is derived from an EMBL/GenBank/DDBJ whole genome shotgun (WGS) entry which is preliminary data.</text>
</comment>
<accession>A0A9X0AE68</accession>
<organism evidence="2 3">
    <name type="scientific">Sclerotinia nivalis</name>
    <dbReference type="NCBI Taxonomy" id="352851"/>
    <lineage>
        <taxon>Eukaryota</taxon>
        <taxon>Fungi</taxon>
        <taxon>Dikarya</taxon>
        <taxon>Ascomycota</taxon>
        <taxon>Pezizomycotina</taxon>
        <taxon>Leotiomycetes</taxon>
        <taxon>Helotiales</taxon>
        <taxon>Sclerotiniaceae</taxon>
        <taxon>Sclerotinia</taxon>
    </lineage>
</organism>
<evidence type="ECO:0000313" key="2">
    <source>
        <dbReference type="EMBL" id="KAJ8061091.1"/>
    </source>
</evidence>
<dbReference type="EMBL" id="JAPEIS010000012">
    <property type="protein sequence ID" value="KAJ8061091.1"/>
    <property type="molecule type" value="Genomic_DNA"/>
</dbReference>
<proteinExistence type="predicted"/>
<feature type="region of interest" description="Disordered" evidence="1">
    <location>
        <begin position="148"/>
        <end position="230"/>
    </location>
</feature>
<dbReference type="OrthoDB" id="3502101at2759"/>
<protein>
    <submittedName>
        <fullName evidence="2">Uncharacterized protein</fullName>
    </submittedName>
</protein>
<dbReference type="Proteomes" id="UP001152300">
    <property type="component" value="Unassembled WGS sequence"/>
</dbReference>
<dbReference type="AlphaFoldDB" id="A0A9X0AE68"/>
<sequence>MASPAYNHQGKKYYQNDLDDWTIICQYCIKPISETRPPVYNEVNCSCSELGIHAAGINLAMQPRNQILEPKTTAYDQPVYTYQDSIPRCGSSYTPTLTTNQAPPVHEISNNFQNLNINWNNGHLAQDQPYSTQSYSWPLRSWLTENESSYTLSSPPQNPSHAHKSSSTKAKKGSKRGNSSLCSSGSNVEPGLKGWGPDPFAETGAWASEKHQEANVHPMVMSGMSDSGGK</sequence>
<name>A0A9X0AE68_9HELO</name>
<reference evidence="2" key="1">
    <citation type="submission" date="2022-11" db="EMBL/GenBank/DDBJ databases">
        <title>Genome Resource of Sclerotinia nivalis Strain SnTB1, a Plant Pathogen Isolated from American Ginseng.</title>
        <authorList>
            <person name="Fan S."/>
        </authorList>
    </citation>
    <scope>NUCLEOTIDE SEQUENCE</scope>
    <source>
        <strain evidence="2">SnTB1</strain>
    </source>
</reference>
<gene>
    <name evidence="2" type="ORF">OCU04_010165</name>
</gene>
<evidence type="ECO:0000313" key="3">
    <source>
        <dbReference type="Proteomes" id="UP001152300"/>
    </source>
</evidence>
<evidence type="ECO:0000256" key="1">
    <source>
        <dbReference type="SAM" id="MobiDB-lite"/>
    </source>
</evidence>